<dbReference type="Gene3D" id="2.60.40.10">
    <property type="entry name" value="Immunoglobulins"/>
    <property type="match status" value="3"/>
</dbReference>
<dbReference type="PANTHER" id="PTHR10075:SF101">
    <property type="entry name" value="ZWEI IG DOMAIN PROTEIN ZIG-3"/>
    <property type="match status" value="1"/>
</dbReference>
<dbReference type="InterPro" id="IPR036179">
    <property type="entry name" value="Ig-like_dom_sf"/>
</dbReference>
<dbReference type="InterPro" id="IPR013783">
    <property type="entry name" value="Ig-like_fold"/>
</dbReference>
<reference evidence="6" key="1">
    <citation type="journal article" date="2021" name="Genome Biol. Evol.">
        <title>A High-Quality Reference Genome for a Parasitic Bivalve with Doubly Uniparental Inheritance (Bivalvia: Unionida).</title>
        <authorList>
            <person name="Smith C.H."/>
        </authorList>
    </citation>
    <scope>NUCLEOTIDE SEQUENCE</scope>
    <source>
        <strain evidence="6">CHS0354</strain>
    </source>
</reference>
<dbReference type="SUPFAM" id="SSF48726">
    <property type="entry name" value="Immunoglobulin"/>
    <property type="match status" value="3"/>
</dbReference>
<dbReference type="AlphaFoldDB" id="A0AAE0TFW2"/>
<dbReference type="PANTHER" id="PTHR10075">
    <property type="entry name" value="BASIGIN RELATED"/>
    <property type="match status" value="1"/>
</dbReference>
<feature type="region of interest" description="Disordered" evidence="3">
    <location>
        <begin position="218"/>
        <end position="371"/>
    </location>
</feature>
<feature type="domain" description="Ig-like" evidence="5">
    <location>
        <begin position="648"/>
        <end position="729"/>
    </location>
</feature>
<keyword evidence="1" id="KW-1015">Disulfide bond</keyword>
<dbReference type="InterPro" id="IPR008160">
    <property type="entry name" value="Collagen"/>
</dbReference>
<dbReference type="EMBL" id="JAEAOA010001398">
    <property type="protein sequence ID" value="KAK3608933.1"/>
    <property type="molecule type" value="Genomic_DNA"/>
</dbReference>
<keyword evidence="4" id="KW-0472">Membrane</keyword>
<dbReference type="CDD" id="cd00096">
    <property type="entry name" value="Ig"/>
    <property type="match status" value="1"/>
</dbReference>
<dbReference type="Proteomes" id="UP001195483">
    <property type="component" value="Unassembled WGS sequence"/>
</dbReference>
<proteinExistence type="predicted"/>
<dbReference type="SMART" id="SM00409">
    <property type="entry name" value="IG"/>
    <property type="match status" value="3"/>
</dbReference>
<gene>
    <name evidence="6" type="ORF">CHS0354_023106</name>
</gene>
<dbReference type="FunFam" id="2.60.40.10:FF:000032">
    <property type="entry name" value="palladin isoform X1"/>
    <property type="match status" value="1"/>
</dbReference>
<dbReference type="Pfam" id="PF13927">
    <property type="entry name" value="Ig_3"/>
    <property type="match status" value="2"/>
</dbReference>
<dbReference type="Pfam" id="PF07679">
    <property type="entry name" value="I-set"/>
    <property type="match status" value="1"/>
</dbReference>
<name>A0AAE0TFW2_9BIVA</name>
<reference evidence="6" key="3">
    <citation type="submission" date="2023-05" db="EMBL/GenBank/DDBJ databases">
        <authorList>
            <person name="Smith C.H."/>
        </authorList>
    </citation>
    <scope>NUCLEOTIDE SEQUENCE</scope>
    <source>
        <strain evidence="6">CHS0354</strain>
        <tissue evidence="6">Mantle</tissue>
    </source>
</reference>
<dbReference type="Pfam" id="PF01391">
    <property type="entry name" value="Collagen"/>
    <property type="match status" value="1"/>
</dbReference>
<evidence type="ECO:0000313" key="7">
    <source>
        <dbReference type="Proteomes" id="UP001195483"/>
    </source>
</evidence>
<dbReference type="InterPro" id="IPR003599">
    <property type="entry name" value="Ig_sub"/>
</dbReference>
<keyword evidence="4" id="KW-1133">Transmembrane helix</keyword>
<keyword evidence="7" id="KW-1185">Reference proteome</keyword>
<dbReference type="InterPro" id="IPR007110">
    <property type="entry name" value="Ig-like_dom"/>
</dbReference>
<dbReference type="PROSITE" id="PS50835">
    <property type="entry name" value="IG_LIKE"/>
    <property type="match status" value="3"/>
</dbReference>
<evidence type="ECO:0000256" key="3">
    <source>
        <dbReference type="SAM" id="MobiDB-lite"/>
    </source>
</evidence>
<evidence type="ECO:0000256" key="2">
    <source>
        <dbReference type="ARBA" id="ARBA00023319"/>
    </source>
</evidence>
<accession>A0AAE0TFW2</accession>
<dbReference type="SMART" id="SM00408">
    <property type="entry name" value="IGc2"/>
    <property type="match status" value="3"/>
</dbReference>
<reference evidence="6" key="2">
    <citation type="journal article" date="2021" name="Genome Biol. Evol.">
        <title>Developing a high-quality reference genome for a parasitic bivalve with doubly uniparental inheritance (Bivalvia: Unionida).</title>
        <authorList>
            <person name="Smith C.H."/>
        </authorList>
    </citation>
    <scope>NUCLEOTIDE SEQUENCE</scope>
    <source>
        <strain evidence="6">CHS0354</strain>
        <tissue evidence="6">Mantle</tissue>
    </source>
</reference>
<evidence type="ECO:0000313" key="6">
    <source>
        <dbReference type="EMBL" id="KAK3608933.1"/>
    </source>
</evidence>
<evidence type="ECO:0000259" key="5">
    <source>
        <dbReference type="PROSITE" id="PS50835"/>
    </source>
</evidence>
<sequence>MSTYDKTWNIMAKHKTEILRVWLYLTLFVTFVNLAAVITLSIIYMTLSQDIEQNTVIASQNTVKEFVNRIINNPETQERSSGSSQGFDTYALQPVIDNFHNAQNDLLQIWKTKLKNDIKNDLKEMLISMWPLGPEHSRQLRQSNGNELTEIFNQIAKSEVKKENQVYQANKDPPEYRVCQGLLVLQELKVGISVHMGYKRLHVSACMIEKDKARVEGETGNIGAQGPPGSPGLQGVAGPKGDRGLNGPKGESGLKGDTGVAGNHGLPGQKGAVGAPGQPGSLGPKGVEGPRGDTGPTGPKGETGNIGAQGPPGSPGLQGIAGPKGDRGLNGPKGESGLKGDTGVAGNQGLPGEKGNVGAPGQPGSLGPKGVEGLRGDTGLTGPKGEAGLKGDPGMVGPQGTRGLTGAKGDIGIIGPRGFQGEPGSIGPQGPPGLIGPMGEKGAKGDIYRAVSLEVASGDCCANLAKPNFTKDSEQLKITEGSSVVMVCDATGSPKPSIKWDPNPAGFDMTRYHVGSDFIAINGTKLTDSGLYTCVANSALGTDKKTFTLQVIKHITLLNQPQNHTVLLGNPVSLECNVEGPLNPQIAWYHVLAGGLKFQVTTGVTQIDHGSRLTITSFSPVDDGEYICEASNGVETVDFSAYLHFYGPPHIISPTSLMAMKGDKVVVVCRADAHPPATTSWTYRPGITNAYKDADGNLVILNVQNSDAGEYYCTATNQFGSDKATITLSVKC</sequence>
<dbReference type="InterPro" id="IPR003598">
    <property type="entry name" value="Ig_sub2"/>
</dbReference>
<evidence type="ECO:0000256" key="1">
    <source>
        <dbReference type="ARBA" id="ARBA00023157"/>
    </source>
</evidence>
<organism evidence="6 7">
    <name type="scientific">Potamilus streckersoni</name>
    <dbReference type="NCBI Taxonomy" id="2493646"/>
    <lineage>
        <taxon>Eukaryota</taxon>
        <taxon>Metazoa</taxon>
        <taxon>Spiralia</taxon>
        <taxon>Lophotrochozoa</taxon>
        <taxon>Mollusca</taxon>
        <taxon>Bivalvia</taxon>
        <taxon>Autobranchia</taxon>
        <taxon>Heteroconchia</taxon>
        <taxon>Palaeoheterodonta</taxon>
        <taxon>Unionida</taxon>
        <taxon>Unionoidea</taxon>
        <taxon>Unionidae</taxon>
        <taxon>Ambleminae</taxon>
        <taxon>Lampsilini</taxon>
        <taxon>Potamilus</taxon>
    </lineage>
</organism>
<protein>
    <recommendedName>
        <fullName evidence="5">Ig-like domain-containing protein</fullName>
    </recommendedName>
</protein>
<evidence type="ECO:0000256" key="4">
    <source>
        <dbReference type="SAM" id="Phobius"/>
    </source>
</evidence>
<keyword evidence="2" id="KW-0393">Immunoglobulin domain</keyword>
<feature type="domain" description="Ig-like" evidence="5">
    <location>
        <begin position="553"/>
        <end position="640"/>
    </location>
</feature>
<comment type="caution">
    <text evidence="6">The sequence shown here is derived from an EMBL/GenBank/DDBJ whole genome shotgun (WGS) entry which is preliminary data.</text>
</comment>
<keyword evidence="4" id="KW-0812">Transmembrane</keyword>
<dbReference type="InterPro" id="IPR013098">
    <property type="entry name" value="Ig_I-set"/>
</dbReference>
<feature type="transmembrane region" description="Helical" evidence="4">
    <location>
        <begin position="21"/>
        <end position="47"/>
    </location>
</feature>
<feature type="domain" description="Ig-like" evidence="5">
    <location>
        <begin position="467"/>
        <end position="548"/>
    </location>
</feature>